<sequence length="155" mass="16989">MKSPYRRIYMTEMKKLFTTSSIATGGRNGDAYLGPQRLHLKTRPAHSKREGTDPEEMFGAGYAACFLSALGEVGKRMGVDTSCAQAEAFVSLYAKSETEYVLGVELRVYIPGQSEEKTHELLDIAHRTCPYSNATRGNIEVKLVALTGPLEIAPA</sequence>
<dbReference type="EMBL" id="QYUJ01000009">
    <property type="protein sequence ID" value="RJF74576.1"/>
    <property type="molecule type" value="Genomic_DNA"/>
</dbReference>
<reference evidence="2 3" key="1">
    <citation type="submission" date="2018-09" db="EMBL/GenBank/DDBJ databases">
        <authorList>
            <person name="Zhu H."/>
        </authorList>
    </citation>
    <scope>NUCLEOTIDE SEQUENCE [LARGE SCALE GENOMIC DNA]</scope>
    <source>
        <strain evidence="2 3">K2S05-167</strain>
    </source>
</reference>
<dbReference type="NCBIfam" id="TIGR03561">
    <property type="entry name" value="organ_hyd_perox"/>
    <property type="match status" value="1"/>
</dbReference>
<dbReference type="InterPro" id="IPR036102">
    <property type="entry name" value="OsmC/Ohrsf"/>
</dbReference>
<proteinExistence type="inferred from homology"/>
<name>A0A418VEN8_9DEIO</name>
<dbReference type="GO" id="GO:0006979">
    <property type="term" value="P:response to oxidative stress"/>
    <property type="evidence" value="ECO:0007669"/>
    <property type="project" value="InterPro"/>
</dbReference>
<dbReference type="Pfam" id="PF02566">
    <property type="entry name" value="OsmC"/>
    <property type="match status" value="1"/>
</dbReference>
<dbReference type="InterPro" id="IPR019953">
    <property type="entry name" value="OHR"/>
</dbReference>
<dbReference type="PANTHER" id="PTHR33797:SF2">
    <property type="entry name" value="ORGANIC HYDROPEROXIDE RESISTANCE PROTEIN-LIKE"/>
    <property type="match status" value="1"/>
</dbReference>
<dbReference type="Proteomes" id="UP000286287">
    <property type="component" value="Unassembled WGS sequence"/>
</dbReference>
<dbReference type="Gene3D" id="3.30.300.20">
    <property type="match status" value="1"/>
</dbReference>
<comment type="similarity">
    <text evidence="1">Belongs to the OsmC/Ohr family.</text>
</comment>
<keyword evidence="3" id="KW-1185">Reference proteome</keyword>
<accession>A0A418VEN8</accession>
<gene>
    <name evidence="2" type="ORF">D3875_03280</name>
</gene>
<dbReference type="PANTHER" id="PTHR33797">
    <property type="entry name" value="ORGANIC HYDROPEROXIDE RESISTANCE PROTEIN-LIKE"/>
    <property type="match status" value="1"/>
</dbReference>
<dbReference type="InterPro" id="IPR015946">
    <property type="entry name" value="KH_dom-like_a/b"/>
</dbReference>
<protein>
    <submittedName>
        <fullName evidence="2">Ohr family peroxiredoxin</fullName>
    </submittedName>
</protein>
<evidence type="ECO:0000256" key="1">
    <source>
        <dbReference type="ARBA" id="ARBA00007378"/>
    </source>
</evidence>
<dbReference type="InterPro" id="IPR003718">
    <property type="entry name" value="OsmC/Ohr_fam"/>
</dbReference>
<dbReference type="SUPFAM" id="SSF82784">
    <property type="entry name" value="OsmC-like"/>
    <property type="match status" value="1"/>
</dbReference>
<evidence type="ECO:0000313" key="3">
    <source>
        <dbReference type="Proteomes" id="UP000286287"/>
    </source>
</evidence>
<evidence type="ECO:0000313" key="2">
    <source>
        <dbReference type="EMBL" id="RJF74576.1"/>
    </source>
</evidence>
<comment type="caution">
    <text evidence="2">The sequence shown here is derived from an EMBL/GenBank/DDBJ whole genome shotgun (WGS) entry which is preliminary data.</text>
</comment>
<organism evidence="2 3">
    <name type="scientific">Deinococcus cavernae</name>
    <dbReference type="NCBI Taxonomy" id="2320857"/>
    <lineage>
        <taxon>Bacteria</taxon>
        <taxon>Thermotogati</taxon>
        <taxon>Deinococcota</taxon>
        <taxon>Deinococci</taxon>
        <taxon>Deinococcales</taxon>
        <taxon>Deinococcaceae</taxon>
        <taxon>Deinococcus</taxon>
    </lineage>
</organism>
<dbReference type="AlphaFoldDB" id="A0A418VEN8"/>